<dbReference type="GO" id="GO:0009425">
    <property type="term" value="C:bacterial-type flagellum basal body"/>
    <property type="evidence" value="ECO:0007669"/>
    <property type="project" value="UniProtKB-SubCell"/>
</dbReference>
<sequence length="259" mass="28327">MIRSLYTAISGMITQEAKQDVITNNLANATTVGFKGDNLAVKKFDDVVLQNYDKIVAGKNVRNVLGSISLGSKIDTVNTDFTQGNIEATDKATDFAIEGKGFFVVQRNNGVDNGQYYTRDGHFHVNINGILVNDSGDTVLARNLQNNSLGSINVGSGELKCDTSGNVSINNVPMYKMYTVDFNDYNTLKKVGDNLYQGTNPTENTAVVRQRALEKSNVNVVNEMVSMLTTMRTFETNQKIVQSLDETLSKAANEIGSVR</sequence>
<dbReference type="Proteomes" id="UP000033115">
    <property type="component" value="Chromosome"/>
</dbReference>
<evidence type="ECO:0000259" key="5">
    <source>
        <dbReference type="Pfam" id="PF22692"/>
    </source>
</evidence>
<dbReference type="NCBIfam" id="TIGR03506">
    <property type="entry name" value="FlgEFG_subfam"/>
    <property type="match status" value="1"/>
</dbReference>
<keyword evidence="6" id="KW-0969">Cilium</keyword>
<organism evidence="6 7">
    <name type="scientific">Clostridium scatologenes</name>
    <dbReference type="NCBI Taxonomy" id="1548"/>
    <lineage>
        <taxon>Bacteria</taxon>
        <taxon>Bacillati</taxon>
        <taxon>Bacillota</taxon>
        <taxon>Clostridia</taxon>
        <taxon>Eubacteriales</taxon>
        <taxon>Clostridiaceae</taxon>
        <taxon>Clostridium</taxon>
    </lineage>
</organism>
<keyword evidence="2" id="KW-0975">Bacterial flagellum</keyword>
<keyword evidence="7" id="KW-1185">Reference proteome</keyword>
<dbReference type="InterPro" id="IPR037925">
    <property type="entry name" value="FlgE/F/G-like"/>
</dbReference>
<dbReference type="InterPro" id="IPR010930">
    <property type="entry name" value="Flg_bb/hook_C_dom"/>
</dbReference>
<dbReference type="KEGG" id="csq:CSCA_3130"/>
<dbReference type="Pfam" id="PF06429">
    <property type="entry name" value="Flg_bbr_C"/>
    <property type="match status" value="1"/>
</dbReference>
<dbReference type="STRING" id="1548.CSCA_3130"/>
<accession>A0A0E3K1R7</accession>
<evidence type="ECO:0000256" key="1">
    <source>
        <dbReference type="ARBA" id="ARBA00009677"/>
    </source>
</evidence>
<reference evidence="6 7" key="1">
    <citation type="journal article" date="2015" name="J. Biotechnol.">
        <title>Complete genome sequence of a malodorant-producing acetogen, Clostridium scatologenes ATCC 25775(T).</title>
        <authorList>
            <person name="Zhu Z."/>
            <person name="Guo T."/>
            <person name="Zheng H."/>
            <person name="Song T."/>
            <person name="Ouyang P."/>
            <person name="Xie J."/>
        </authorList>
    </citation>
    <scope>NUCLEOTIDE SEQUENCE [LARGE SCALE GENOMIC DNA]</scope>
    <source>
        <strain evidence="6 7">ATCC 25775</strain>
    </source>
</reference>
<protein>
    <submittedName>
        <fullName evidence="6">Flagellar basal body rod protein</fullName>
    </submittedName>
</protein>
<gene>
    <name evidence="6" type="ORF">CSCA_3130</name>
</gene>
<evidence type="ECO:0000313" key="6">
    <source>
        <dbReference type="EMBL" id="AKA70255.1"/>
    </source>
</evidence>
<dbReference type="PANTHER" id="PTHR30435">
    <property type="entry name" value="FLAGELLAR PROTEIN"/>
    <property type="match status" value="1"/>
</dbReference>
<evidence type="ECO:0000259" key="3">
    <source>
        <dbReference type="Pfam" id="PF00460"/>
    </source>
</evidence>
<keyword evidence="6" id="KW-0966">Cell projection</keyword>
<dbReference type="AlphaFoldDB" id="A0A0E3K1R7"/>
<dbReference type="Pfam" id="PF22692">
    <property type="entry name" value="LlgE_F_G_D1"/>
    <property type="match status" value="1"/>
</dbReference>
<comment type="subcellular location">
    <subcellularLocation>
        <location evidence="2">Bacterial flagellum basal body</location>
    </subcellularLocation>
</comment>
<feature type="domain" description="Flagellar basal-body/hook protein C-terminal" evidence="4">
    <location>
        <begin position="209"/>
        <end position="253"/>
    </location>
</feature>
<evidence type="ECO:0000259" key="4">
    <source>
        <dbReference type="Pfam" id="PF06429"/>
    </source>
</evidence>
<dbReference type="InterPro" id="IPR053967">
    <property type="entry name" value="LlgE_F_G-like_D1"/>
</dbReference>
<dbReference type="PANTHER" id="PTHR30435:SF19">
    <property type="entry name" value="FLAGELLAR BASAL-BODY ROD PROTEIN FLGG"/>
    <property type="match status" value="1"/>
</dbReference>
<dbReference type="InterPro" id="IPR001444">
    <property type="entry name" value="Flag_bb_rod_N"/>
</dbReference>
<proteinExistence type="inferred from homology"/>
<feature type="domain" description="Flagellar hook protein FlgE/F/G-like D1" evidence="5">
    <location>
        <begin position="96"/>
        <end position="167"/>
    </location>
</feature>
<dbReference type="SUPFAM" id="SSF117143">
    <property type="entry name" value="Flagellar hook protein flgE"/>
    <property type="match status" value="1"/>
</dbReference>
<comment type="similarity">
    <text evidence="1 2">Belongs to the flagella basal body rod proteins family.</text>
</comment>
<keyword evidence="6" id="KW-0282">Flagellum</keyword>
<name>A0A0E3K1R7_CLOSL</name>
<dbReference type="GO" id="GO:0071978">
    <property type="term" value="P:bacterial-type flagellum-dependent swarming motility"/>
    <property type="evidence" value="ECO:0007669"/>
    <property type="project" value="TreeGrafter"/>
</dbReference>
<dbReference type="Pfam" id="PF00460">
    <property type="entry name" value="Flg_bb_rod"/>
    <property type="match status" value="1"/>
</dbReference>
<dbReference type="InterPro" id="IPR020013">
    <property type="entry name" value="Flagellar_FlgE/F/G"/>
</dbReference>
<evidence type="ECO:0000313" key="7">
    <source>
        <dbReference type="Proteomes" id="UP000033115"/>
    </source>
</evidence>
<evidence type="ECO:0000256" key="2">
    <source>
        <dbReference type="RuleBase" id="RU362116"/>
    </source>
</evidence>
<feature type="domain" description="Flagellar basal body rod protein N-terminal" evidence="3">
    <location>
        <begin position="5"/>
        <end position="35"/>
    </location>
</feature>
<dbReference type="EMBL" id="CP009933">
    <property type="protein sequence ID" value="AKA70255.1"/>
    <property type="molecule type" value="Genomic_DNA"/>
</dbReference>
<dbReference type="RefSeq" id="WP_029162648.1">
    <property type="nucleotide sequence ID" value="NZ_CP009933.1"/>
</dbReference>
<dbReference type="HOGENOM" id="CLU_013687_0_0_9"/>